<keyword evidence="2" id="KW-1185">Reference proteome</keyword>
<protein>
    <submittedName>
        <fullName evidence="1">Uncharacterized protein</fullName>
    </submittedName>
</protein>
<name>A0A917M4Q5_9BACL</name>
<evidence type="ECO:0000313" key="2">
    <source>
        <dbReference type="Proteomes" id="UP000600247"/>
    </source>
</evidence>
<dbReference type="RefSeq" id="WP_188890915.1">
    <property type="nucleotide sequence ID" value="NZ_BMHY01000008.1"/>
</dbReference>
<dbReference type="EMBL" id="BMHY01000008">
    <property type="protein sequence ID" value="GGG78662.1"/>
    <property type="molecule type" value="Genomic_DNA"/>
</dbReference>
<comment type="caution">
    <text evidence="1">The sequence shown here is derived from an EMBL/GenBank/DDBJ whole genome shotgun (WGS) entry which is preliminary data.</text>
</comment>
<sequence>MDNEQIEYTVEYQDNYGVMYFENVKANNVAEAKMQISQRLPDVVIRAITVVSKENGE</sequence>
<dbReference type="Proteomes" id="UP000600247">
    <property type="component" value="Unassembled WGS sequence"/>
</dbReference>
<accession>A0A917M4Q5</accession>
<proteinExistence type="predicted"/>
<gene>
    <name evidence="1" type="ORF">GCM10010918_39520</name>
</gene>
<reference evidence="1 2" key="1">
    <citation type="journal article" date="2014" name="Int. J. Syst. Evol. Microbiol.">
        <title>Complete genome sequence of Corynebacterium casei LMG S-19264T (=DSM 44701T), isolated from a smear-ripened cheese.</title>
        <authorList>
            <consortium name="US DOE Joint Genome Institute (JGI-PGF)"/>
            <person name="Walter F."/>
            <person name="Albersmeier A."/>
            <person name="Kalinowski J."/>
            <person name="Ruckert C."/>
        </authorList>
    </citation>
    <scope>NUCLEOTIDE SEQUENCE [LARGE SCALE GENOMIC DNA]</scope>
    <source>
        <strain evidence="1 2">CGMCC 1.15286</strain>
    </source>
</reference>
<evidence type="ECO:0000313" key="1">
    <source>
        <dbReference type="EMBL" id="GGG78662.1"/>
    </source>
</evidence>
<organism evidence="1 2">
    <name type="scientific">Paenibacillus radicis</name>
    <name type="common">ex Gao et al. 2016</name>
    <dbReference type="NCBI Taxonomy" id="1737354"/>
    <lineage>
        <taxon>Bacteria</taxon>
        <taxon>Bacillati</taxon>
        <taxon>Bacillota</taxon>
        <taxon>Bacilli</taxon>
        <taxon>Bacillales</taxon>
        <taxon>Paenibacillaceae</taxon>
        <taxon>Paenibacillus</taxon>
    </lineage>
</organism>
<dbReference type="AlphaFoldDB" id="A0A917M4Q5"/>